<gene>
    <name evidence="3" type="ORF">M569_13415</name>
</gene>
<feature type="compositionally biased region" description="Basic and acidic residues" evidence="1">
    <location>
        <begin position="527"/>
        <end position="541"/>
    </location>
</feature>
<dbReference type="PANTHER" id="PTHR31189">
    <property type="entry name" value="OS03G0336100 PROTEIN-RELATED"/>
    <property type="match status" value="1"/>
</dbReference>
<dbReference type="InterPro" id="IPR006045">
    <property type="entry name" value="Cupin_1"/>
</dbReference>
<comment type="caution">
    <text evidence="3">The sequence shown here is derived from an EMBL/GenBank/DDBJ whole genome shotgun (WGS) entry which is preliminary data.</text>
</comment>
<dbReference type="SMART" id="SM00835">
    <property type="entry name" value="Cupin_1"/>
    <property type="match status" value="1"/>
</dbReference>
<dbReference type="PANTHER" id="PTHR31189:SF7">
    <property type="entry name" value="OS03G0197300 PROTEIN"/>
    <property type="match status" value="1"/>
</dbReference>
<dbReference type="EMBL" id="AUSU01006892">
    <property type="protein sequence ID" value="EPS61382.1"/>
    <property type="molecule type" value="Genomic_DNA"/>
</dbReference>
<evidence type="ECO:0000313" key="4">
    <source>
        <dbReference type="Proteomes" id="UP000015453"/>
    </source>
</evidence>
<dbReference type="InterPro" id="IPR050253">
    <property type="entry name" value="Seed_Storage-Functional"/>
</dbReference>
<proteinExistence type="predicted"/>
<feature type="compositionally biased region" description="Basic and acidic residues" evidence="1">
    <location>
        <begin position="422"/>
        <end position="506"/>
    </location>
</feature>
<dbReference type="AlphaFoldDB" id="S8DNX4"/>
<evidence type="ECO:0000259" key="2">
    <source>
        <dbReference type="SMART" id="SM00835"/>
    </source>
</evidence>
<accession>S8DNX4</accession>
<organism evidence="3 4">
    <name type="scientific">Genlisea aurea</name>
    <dbReference type="NCBI Taxonomy" id="192259"/>
    <lineage>
        <taxon>Eukaryota</taxon>
        <taxon>Viridiplantae</taxon>
        <taxon>Streptophyta</taxon>
        <taxon>Embryophyta</taxon>
        <taxon>Tracheophyta</taxon>
        <taxon>Spermatophyta</taxon>
        <taxon>Magnoliopsida</taxon>
        <taxon>eudicotyledons</taxon>
        <taxon>Gunneridae</taxon>
        <taxon>Pentapetalae</taxon>
        <taxon>asterids</taxon>
        <taxon>lamiids</taxon>
        <taxon>Lamiales</taxon>
        <taxon>Lentibulariaceae</taxon>
        <taxon>Genlisea</taxon>
    </lineage>
</organism>
<feature type="region of interest" description="Disordered" evidence="1">
    <location>
        <begin position="422"/>
        <end position="555"/>
    </location>
</feature>
<feature type="non-terminal residue" evidence="3">
    <location>
        <position position="555"/>
    </location>
</feature>
<dbReference type="InterPro" id="IPR014710">
    <property type="entry name" value="RmlC-like_jellyroll"/>
</dbReference>
<dbReference type="Pfam" id="PF00190">
    <property type="entry name" value="Cupin_1"/>
    <property type="match status" value="1"/>
</dbReference>
<evidence type="ECO:0000256" key="1">
    <source>
        <dbReference type="SAM" id="MobiDB-lite"/>
    </source>
</evidence>
<keyword evidence="4" id="KW-1185">Reference proteome</keyword>
<feature type="domain" description="Cupin type-1" evidence="2">
    <location>
        <begin position="195"/>
        <end position="354"/>
    </location>
</feature>
<feature type="non-terminal residue" evidence="3">
    <location>
        <position position="1"/>
    </location>
</feature>
<reference evidence="3 4" key="1">
    <citation type="journal article" date="2013" name="BMC Genomics">
        <title>The miniature genome of a carnivorous plant Genlisea aurea contains a low number of genes and short non-coding sequences.</title>
        <authorList>
            <person name="Leushkin E.V."/>
            <person name="Sutormin R.A."/>
            <person name="Nabieva E.R."/>
            <person name="Penin A.A."/>
            <person name="Kondrashov A.S."/>
            <person name="Logacheva M.D."/>
        </authorList>
    </citation>
    <scope>NUCLEOTIDE SEQUENCE [LARGE SCALE GENOMIC DNA]</scope>
</reference>
<dbReference type="SUPFAM" id="SSF51182">
    <property type="entry name" value="RmlC-like cupins"/>
    <property type="match status" value="1"/>
</dbReference>
<name>S8DNX4_9LAMI</name>
<dbReference type="OrthoDB" id="1932894at2759"/>
<dbReference type="Proteomes" id="UP000015453">
    <property type="component" value="Unassembled WGS sequence"/>
</dbReference>
<feature type="region of interest" description="Disordered" evidence="1">
    <location>
        <begin position="382"/>
        <end position="407"/>
    </location>
</feature>
<evidence type="ECO:0000313" key="3">
    <source>
        <dbReference type="EMBL" id="EPS61382.1"/>
    </source>
</evidence>
<dbReference type="Gene3D" id="2.60.120.10">
    <property type="entry name" value="Jelly Rolls"/>
    <property type="match status" value="2"/>
</dbReference>
<sequence length="555" mass="65003">VKRVDRTTLVSDEYGEITAVEISDGRDFHVLNFFTLDPNSLLLPHVLQAQMVFYVHTGSGRLSWMDGEDDDAKSVDLRPGDVYGLEEGSIFYLQSYLETLQRNKLRIHAIFPHETTRRLKPYTSLRDSLMGFDRRLLQSAFRVSDEAVEELVTGSPPPEIVHGILAAKTLPEKKKKEKSLWTTAMNSKKKTAKPYNVFEEDKDFVNGNGWSTTVTARKHPVLRSSGVGLFVVNLTAGSMVGPHWNPKGSEISIVLEGHGLVSVVSSNATTATGGLRDENDRFPVEEGDVFVVPRFGPMAQMAFLDGTFVFAGFTTQASRNHPQFLAGKASVLRVFDRKVMAMAFNATLDGSAFDRIVDSQEESVILRCEDCAEEEMRAIGEMEEERRREEEAMRKREEEKRRQEEEEEEEARRREEEKWRREEEQERRREEEEEARQKEAEKRRREEEQERRREEEEEARRQEAEKRRREEEQERRREEEREAEKWRREEEQERREEEEEGERRREEEEEEETTRHGRHRYGGGSTESERAAEAQRRWEEELQREEEEAEAARRR</sequence>
<dbReference type="InterPro" id="IPR011051">
    <property type="entry name" value="RmlC_Cupin_sf"/>
</dbReference>
<dbReference type="CDD" id="cd02244">
    <property type="entry name" value="cupin_7S_vicilin-like_N"/>
    <property type="match status" value="1"/>
</dbReference>
<dbReference type="CDD" id="cd02245">
    <property type="entry name" value="cupin_7S_vicilin-like_C"/>
    <property type="match status" value="1"/>
</dbReference>
<protein>
    <recommendedName>
        <fullName evidence="2">Cupin type-1 domain-containing protein</fullName>
    </recommendedName>
</protein>